<evidence type="ECO:0000313" key="1">
    <source>
        <dbReference type="EMBL" id="SFV61972.1"/>
    </source>
</evidence>
<dbReference type="EMBL" id="FPHL01000028">
    <property type="protein sequence ID" value="SFV61972.1"/>
    <property type="molecule type" value="Genomic_DNA"/>
</dbReference>
<sequence length="46" mass="5431">MKFDDLRISFVFASSYKCISNPILNIFIFNSFVLQVKDKAFHPYLL</sequence>
<dbReference type="AlphaFoldDB" id="A0A1W1C8D7"/>
<protein>
    <submittedName>
        <fullName evidence="1">Uncharacterized protein</fullName>
    </submittedName>
</protein>
<accession>A0A1W1C8D7</accession>
<gene>
    <name evidence="1" type="ORF">MNB_SV-10-195</name>
</gene>
<name>A0A1W1C8D7_9ZZZZ</name>
<organism evidence="1">
    <name type="scientific">hydrothermal vent metagenome</name>
    <dbReference type="NCBI Taxonomy" id="652676"/>
    <lineage>
        <taxon>unclassified sequences</taxon>
        <taxon>metagenomes</taxon>
        <taxon>ecological metagenomes</taxon>
    </lineage>
</organism>
<proteinExistence type="predicted"/>
<reference evidence="1" key="1">
    <citation type="submission" date="2016-10" db="EMBL/GenBank/DDBJ databases">
        <authorList>
            <person name="de Groot N.N."/>
        </authorList>
    </citation>
    <scope>NUCLEOTIDE SEQUENCE</scope>
</reference>